<feature type="region of interest" description="Disordered" evidence="1">
    <location>
        <begin position="1"/>
        <end position="21"/>
    </location>
</feature>
<evidence type="ECO:0000256" key="1">
    <source>
        <dbReference type="SAM" id="MobiDB-lite"/>
    </source>
</evidence>
<dbReference type="RefSeq" id="WP_155072192.1">
    <property type="nucleotide sequence ID" value="NZ_WIXO01000001.1"/>
</dbReference>
<evidence type="ECO:0000313" key="3">
    <source>
        <dbReference type="Proteomes" id="UP000473014"/>
    </source>
</evidence>
<dbReference type="Proteomes" id="UP000473014">
    <property type="component" value="Unassembled WGS sequence"/>
</dbReference>
<dbReference type="CDD" id="cd11537">
    <property type="entry name" value="NTP-PPase_RS21-C6_like"/>
    <property type="match status" value="1"/>
</dbReference>
<evidence type="ECO:0000313" key="2">
    <source>
        <dbReference type="EMBL" id="MTE21436.1"/>
    </source>
</evidence>
<dbReference type="InterPro" id="IPR025984">
    <property type="entry name" value="DCTPP"/>
</dbReference>
<dbReference type="PANTHER" id="PTHR46523:SF1">
    <property type="entry name" value="DCTP PYROPHOSPHATASE 1"/>
    <property type="match status" value="1"/>
</dbReference>
<dbReference type="Pfam" id="PF12643">
    <property type="entry name" value="MazG-like"/>
    <property type="match status" value="1"/>
</dbReference>
<name>A0A6G2BH35_9ACTN</name>
<dbReference type="SUPFAM" id="SSF101386">
    <property type="entry name" value="all-alpha NTP pyrophosphatases"/>
    <property type="match status" value="1"/>
</dbReference>
<dbReference type="GO" id="GO:0047429">
    <property type="term" value="F:nucleoside triphosphate diphosphatase activity"/>
    <property type="evidence" value="ECO:0007669"/>
    <property type="project" value="InterPro"/>
</dbReference>
<dbReference type="GO" id="GO:0009143">
    <property type="term" value="P:nucleoside triphosphate catabolic process"/>
    <property type="evidence" value="ECO:0007669"/>
    <property type="project" value="InterPro"/>
</dbReference>
<sequence>MDDGGTKGDGARRSGRPDGRLGELQGRLAEFAAARHWQPYHTPKNLAAALSVEAAELVEIFQWATPEQSARVMADPERAARVADEVADVLAYLLQFCEVVGIDVTEALADKIERNERRFPVAESDDTSA</sequence>
<dbReference type="OrthoDB" id="9791898at2"/>
<dbReference type="EMBL" id="WIXO01000001">
    <property type="protein sequence ID" value="MTE21436.1"/>
    <property type="molecule type" value="Genomic_DNA"/>
</dbReference>
<keyword evidence="2" id="KW-0378">Hydrolase</keyword>
<dbReference type="AlphaFoldDB" id="A0A6G2BH35"/>
<dbReference type="InterPro" id="IPR052555">
    <property type="entry name" value="dCTP_Pyrophosphatase"/>
</dbReference>
<dbReference type="PIRSF" id="PIRSF029826">
    <property type="entry name" value="UCP029826_pph"/>
    <property type="match status" value="1"/>
</dbReference>
<reference evidence="2 3" key="1">
    <citation type="submission" date="2019-11" db="EMBL/GenBank/DDBJ databases">
        <authorList>
            <person name="Yuan L."/>
        </authorList>
    </citation>
    <scope>NUCLEOTIDE SEQUENCE [LARGE SCALE GENOMIC DNA]</scope>
    <source>
        <strain evidence="2 3">TRM43335</strain>
    </source>
</reference>
<gene>
    <name evidence="2" type="ORF">F0L17_20435</name>
</gene>
<keyword evidence="3" id="KW-1185">Reference proteome</keyword>
<comment type="caution">
    <text evidence="2">The sequence shown here is derived from an EMBL/GenBank/DDBJ whole genome shotgun (WGS) entry which is preliminary data.</text>
</comment>
<proteinExistence type="predicted"/>
<dbReference type="PANTHER" id="PTHR46523">
    <property type="entry name" value="DCTP PYROPHOSPHATASE 1"/>
    <property type="match status" value="1"/>
</dbReference>
<dbReference type="Gene3D" id="1.10.287.1080">
    <property type="entry name" value="MazG-like"/>
    <property type="match status" value="1"/>
</dbReference>
<protein>
    <submittedName>
        <fullName evidence="2">Nucleotide pyrophosphohydrolase</fullName>
    </submittedName>
</protein>
<organism evidence="2 3">
    <name type="scientific">Streptomyces taklimakanensis</name>
    <dbReference type="NCBI Taxonomy" id="2569853"/>
    <lineage>
        <taxon>Bacteria</taxon>
        <taxon>Bacillati</taxon>
        <taxon>Actinomycetota</taxon>
        <taxon>Actinomycetes</taxon>
        <taxon>Kitasatosporales</taxon>
        <taxon>Streptomycetaceae</taxon>
        <taxon>Streptomyces</taxon>
    </lineage>
</organism>
<accession>A0A6G2BH35</accession>